<evidence type="ECO:0000313" key="1">
    <source>
        <dbReference type="EMBL" id="GAJ20867.1"/>
    </source>
</evidence>
<feature type="non-terminal residue" evidence="1">
    <location>
        <position position="1"/>
    </location>
</feature>
<name>X1VMM9_9ZZZZ</name>
<accession>X1VMM9</accession>
<dbReference type="EMBL" id="BARW01038158">
    <property type="protein sequence ID" value="GAJ20867.1"/>
    <property type="molecule type" value="Genomic_DNA"/>
</dbReference>
<dbReference type="Gene3D" id="3.40.140.10">
    <property type="entry name" value="Cytidine Deaminase, domain 2"/>
    <property type="match status" value="1"/>
</dbReference>
<dbReference type="AlphaFoldDB" id="X1VMM9"/>
<gene>
    <name evidence="1" type="ORF">S12H4_58663</name>
</gene>
<sequence>EHLVLIYLDGNDVVVGVDTFVCGIDAFDVPQSSRALANAIQKQNREPSLKVIIVQTAPEAKPLSESDVDLKGLRTFSIRLAALQIELVDFILLGQEEMFSLREDISAWQNYQGSMGKVSKLFLDNEFLECFQKGICEQKNSPDKK</sequence>
<organism evidence="1">
    <name type="scientific">marine sediment metagenome</name>
    <dbReference type="NCBI Taxonomy" id="412755"/>
    <lineage>
        <taxon>unclassified sequences</taxon>
        <taxon>metagenomes</taxon>
        <taxon>ecological metagenomes</taxon>
    </lineage>
</organism>
<proteinExistence type="predicted"/>
<reference evidence="1" key="1">
    <citation type="journal article" date="2014" name="Front. Microbiol.">
        <title>High frequency of phylogenetically diverse reductive dehalogenase-homologous genes in deep subseafloor sedimentary metagenomes.</title>
        <authorList>
            <person name="Kawai M."/>
            <person name="Futagami T."/>
            <person name="Toyoda A."/>
            <person name="Takaki Y."/>
            <person name="Nishi S."/>
            <person name="Hori S."/>
            <person name="Arai W."/>
            <person name="Tsubouchi T."/>
            <person name="Morono Y."/>
            <person name="Uchiyama I."/>
            <person name="Ito T."/>
            <person name="Fujiyama A."/>
            <person name="Inagaki F."/>
            <person name="Takami H."/>
        </authorList>
    </citation>
    <scope>NUCLEOTIDE SEQUENCE</scope>
    <source>
        <strain evidence="1">Expedition CK06-06</strain>
    </source>
</reference>
<protein>
    <submittedName>
        <fullName evidence="1">Uncharacterized protein</fullName>
    </submittedName>
</protein>
<comment type="caution">
    <text evidence="1">The sequence shown here is derived from an EMBL/GenBank/DDBJ whole genome shotgun (WGS) entry which is preliminary data.</text>
</comment>